<accession>A0A3E1K7S9</accession>
<keyword evidence="2" id="KW-1185">Reference proteome</keyword>
<dbReference type="Pfam" id="PF06945">
    <property type="entry name" value="DUF1289"/>
    <property type="match status" value="1"/>
</dbReference>
<dbReference type="RefSeq" id="WP_116650957.1">
    <property type="nucleotide sequence ID" value="NZ_QUZK01000038.1"/>
</dbReference>
<gene>
    <name evidence="1" type="ORF">DZC52_09745</name>
</gene>
<dbReference type="InterPro" id="IPR010710">
    <property type="entry name" value="DUF1289"/>
</dbReference>
<dbReference type="Proteomes" id="UP000260351">
    <property type="component" value="Unassembled WGS sequence"/>
</dbReference>
<proteinExistence type="predicted"/>
<name>A0A3E1K7S9_9GAMM</name>
<evidence type="ECO:0000313" key="1">
    <source>
        <dbReference type="EMBL" id="RFF30088.1"/>
    </source>
</evidence>
<dbReference type="OrthoDB" id="8911262at2"/>
<comment type="caution">
    <text evidence="1">The sequence shown here is derived from an EMBL/GenBank/DDBJ whole genome shotgun (WGS) entry which is preliminary data.</text>
</comment>
<organism evidence="1 2">
    <name type="scientific">Wenzhouxiangella sediminis</name>
    <dbReference type="NCBI Taxonomy" id="1792836"/>
    <lineage>
        <taxon>Bacteria</taxon>
        <taxon>Pseudomonadati</taxon>
        <taxon>Pseudomonadota</taxon>
        <taxon>Gammaproteobacteria</taxon>
        <taxon>Chromatiales</taxon>
        <taxon>Wenzhouxiangellaceae</taxon>
        <taxon>Wenzhouxiangella</taxon>
    </lineage>
</organism>
<reference evidence="1 2" key="1">
    <citation type="submission" date="2018-08" db="EMBL/GenBank/DDBJ databases">
        <title>Wenzhouxiangella salilacus sp. nov., a novel bacterium isolated from a saline lake in Xinjiang Province, China.</title>
        <authorList>
            <person name="Han S."/>
        </authorList>
    </citation>
    <scope>NUCLEOTIDE SEQUENCE [LARGE SCALE GENOMIC DNA]</scope>
    <source>
        <strain evidence="1 2">XDB06</strain>
    </source>
</reference>
<dbReference type="PANTHER" id="PTHR35175:SF2">
    <property type="entry name" value="DUF1289 DOMAIN-CONTAINING PROTEIN"/>
    <property type="match status" value="1"/>
</dbReference>
<sequence length="66" mass="7100">MSDPASELPQVESPCIGTCTLGPGELCVGCFRSATEIAGWLGYSPEKRREIMQALPARADRLFDGN</sequence>
<dbReference type="AlphaFoldDB" id="A0A3E1K7S9"/>
<dbReference type="EMBL" id="QUZK01000038">
    <property type="protein sequence ID" value="RFF30088.1"/>
    <property type="molecule type" value="Genomic_DNA"/>
</dbReference>
<evidence type="ECO:0000313" key="2">
    <source>
        <dbReference type="Proteomes" id="UP000260351"/>
    </source>
</evidence>
<dbReference type="PANTHER" id="PTHR35175">
    <property type="entry name" value="DUF1289 DOMAIN-CONTAINING PROTEIN"/>
    <property type="match status" value="1"/>
</dbReference>
<protein>
    <submittedName>
        <fullName evidence="1">DUF1289 domain-containing protein</fullName>
    </submittedName>
</protein>